<gene>
    <name evidence="3" type="ORF">GKS16_07705</name>
</gene>
<dbReference type="GO" id="GO:0004622">
    <property type="term" value="F:phosphatidylcholine lysophospholipase activity"/>
    <property type="evidence" value="ECO:0007669"/>
    <property type="project" value="TreeGrafter"/>
</dbReference>
<dbReference type="Gene3D" id="3.40.50.1110">
    <property type="entry name" value="SGNH hydrolase"/>
    <property type="match status" value="1"/>
</dbReference>
<protein>
    <submittedName>
        <fullName evidence="3">GDSL family lipase</fullName>
    </submittedName>
</protein>
<dbReference type="GeneID" id="93826539"/>
<dbReference type="EMBL" id="WLXI01000054">
    <property type="protein sequence ID" value="MTD02148.1"/>
    <property type="molecule type" value="Genomic_DNA"/>
</dbReference>
<dbReference type="InterPro" id="IPR036514">
    <property type="entry name" value="SGNH_hydro_sf"/>
</dbReference>
<evidence type="ECO:0000313" key="3">
    <source>
        <dbReference type="EMBL" id="MTD02148.1"/>
    </source>
</evidence>
<dbReference type="InterPro" id="IPR013830">
    <property type="entry name" value="SGNH_hydro"/>
</dbReference>
<proteinExistence type="predicted"/>
<keyword evidence="1" id="KW-0472">Membrane</keyword>
<dbReference type="Proteomes" id="UP000483839">
    <property type="component" value="Unassembled WGS sequence"/>
</dbReference>
<dbReference type="PANTHER" id="PTHR30383">
    <property type="entry name" value="THIOESTERASE 1/PROTEASE 1/LYSOPHOSPHOLIPASE L1"/>
    <property type="match status" value="1"/>
</dbReference>
<name>A0A6L6GA36_STRUB</name>
<dbReference type="CDD" id="cd04506">
    <property type="entry name" value="SGNH_hydrolase_YpmR_like"/>
    <property type="match status" value="1"/>
</dbReference>
<dbReference type="AlphaFoldDB" id="A0A6L6GA36"/>
<sequence>MNKKGIIGQIGLFLLFFLLFFGLFNLVIPKKDSQLKDSDFFKQSQSSLNYLAIGDSLTEGIGDESNQGGFVPLLAQDIESHFNIQVTASNFGVAGNTSQQILDRMKDDPNLKKALKSADLITVTVGGNDIMAVVRQNLSTLDESSFLEASKDYQNHLREMISLAKKGNKRVKIYILGLYNPFFLNFPQIKEMQSIIDDWNEMTKAVISDYSNVHFVPINDRLYKGIDGKDGVVQSDGNQKKVLNDALFSGDHFHPNHIGYQIMSDTVLETLKKYEKKTNN</sequence>
<feature type="domain" description="SGNH hydrolase-type esterase" evidence="2">
    <location>
        <begin position="52"/>
        <end position="262"/>
    </location>
</feature>
<dbReference type="PANTHER" id="PTHR30383:SF27">
    <property type="entry name" value="SPORE GERMINATION LIPASE LIPC"/>
    <property type="match status" value="1"/>
</dbReference>
<comment type="caution">
    <text evidence="3">The sequence shown here is derived from an EMBL/GenBank/DDBJ whole genome shotgun (WGS) entry which is preliminary data.</text>
</comment>
<keyword evidence="1" id="KW-0812">Transmembrane</keyword>
<evidence type="ECO:0000256" key="1">
    <source>
        <dbReference type="SAM" id="Phobius"/>
    </source>
</evidence>
<feature type="transmembrane region" description="Helical" evidence="1">
    <location>
        <begin position="6"/>
        <end position="28"/>
    </location>
</feature>
<organism evidence="3 4">
    <name type="scientific">Streptococcus uberis</name>
    <dbReference type="NCBI Taxonomy" id="1349"/>
    <lineage>
        <taxon>Bacteria</taxon>
        <taxon>Bacillati</taxon>
        <taxon>Bacillota</taxon>
        <taxon>Bacilli</taxon>
        <taxon>Lactobacillales</taxon>
        <taxon>Streptococcaceae</taxon>
        <taxon>Streptococcus</taxon>
    </lineage>
</organism>
<evidence type="ECO:0000259" key="2">
    <source>
        <dbReference type="Pfam" id="PF13472"/>
    </source>
</evidence>
<keyword evidence="1" id="KW-1133">Transmembrane helix</keyword>
<dbReference type="InterPro" id="IPR051532">
    <property type="entry name" value="Ester_Hydrolysis_Enzymes"/>
</dbReference>
<reference evidence="3 4" key="1">
    <citation type="submission" date="2019-11" db="EMBL/GenBank/DDBJ databases">
        <title>Streptococcus uberis isolated from clinical mastitis cases on a southeastern Queensland dairy.</title>
        <authorList>
            <person name="Workentine M.L."/>
            <person name="Price R."/>
            <person name="Olchowy T."/>
        </authorList>
    </citation>
    <scope>NUCLEOTIDE SEQUENCE [LARGE SCALE GENOMIC DNA]</scope>
    <source>
        <strain evidence="3 4">OLC4459-A17</strain>
    </source>
</reference>
<evidence type="ECO:0000313" key="4">
    <source>
        <dbReference type="Proteomes" id="UP000483839"/>
    </source>
</evidence>
<dbReference type="SUPFAM" id="SSF52266">
    <property type="entry name" value="SGNH hydrolase"/>
    <property type="match status" value="1"/>
</dbReference>
<accession>A0A6L6GA36</accession>
<dbReference type="Pfam" id="PF13472">
    <property type="entry name" value="Lipase_GDSL_2"/>
    <property type="match status" value="1"/>
</dbReference>
<dbReference type="RefSeq" id="WP_037591791.1">
    <property type="nucleotide sequence ID" value="NZ_BAABQC010000002.1"/>
</dbReference>